<sequence>MASFEQFELCEPFIQSNIERLPNSLRLDKSIKDEGKLYRLLIGTLDIKNNITGEVIKQKSNYSVLGKKERNKFSLRLFTDPLSPTATISDLDLHLTSGNPSNIVLFKDLINEYCSFYYYKAKNIDTLAYLHVYRILERMSYTFPMMYASKATDYVGTFNKLQNFFKGSNSELKFFNLFIEDFFEEEFLEYKVKINITAYNQDIKESYYRILKMLCSSNDPVITLTDFNEFSDITFENRNTINLLIHLRNRYFHFASGGQRNIKSSEMIEPNDFYRILNEHFVNWLAVVYFKIAKSSIR</sequence>
<comment type="caution">
    <text evidence="1">The sequence shown here is derived from an EMBL/GenBank/DDBJ whole genome shotgun (WGS) entry which is preliminary data.</text>
</comment>
<dbReference type="AlphaFoldDB" id="A0A4V1ZBC8"/>
<organism evidence="1 2">
    <name type="scientific">Mucilaginibacter terrigena</name>
    <dbReference type="NCBI Taxonomy" id="2492395"/>
    <lineage>
        <taxon>Bacteria</taxon>
        <taxon>Pseudomonadati</taxon>
        <taxon>Bacteroidota</taxon>
        <taxon>Sphingobacteriia</taxon>
        <taxon>Sphingobacteriales</taxon>
        <taxon>Sphingobacteriaceae</taxon>
        <taxon>Mucilaginibacter</taxon>
    </lineage>
</organism>
<reference evidence="1 2" key="1">
    <citation type="submission" date="2019-02" db="EMBL/GenBank/DDBJ databases">
        <title>Bacterial novel species Mucilaginibacter sp. 17JY9-4 isolated from soil.</title>
        <authorList>
            <person name="Jung H.-Y."/>
        </authorList>
    </citation>
    <scope>NUCLEOTIDE SEQUENCE [LARGE SCALE GENOMIC DNA]</scope>
    <source>
        <strain evidence="1 2">17JY9-4</strain>
    </source>
</reference>
<dbReference type="EMBL" id="SEWG01000011">
    <property type="protein sequence ID" value="RYU85906.1"/>
    <property type="molecule type" value="Genomic_DNA"/>
</dbReference>
<accession>A0A4V1ZBC8</accession>
<evidence type="ECO:0000313" key="1">
    <source>
        <dbReference type="EMBL" id="RYU85906.1"/>
    </source>
</evidence>
<proteinExistence type="predicted"/>
<gene>
    <name evidence="1" type="ORF">EWM62_18900</name>
</gene>
<dbReference type="OrthoDB" id="980779at2"/>
<name>A0A4V1ZBC8_9SPHI</name>
<keyword evidence="2" id="KW-1185">Reference proteome</keyword>
<dbReference type="RefSeq" id="WP_129878246.1">
    <property type="nucleotide sequence ID" value="NZ_SEWG01000011.1"/>
</dbReference>
<dbReference type="Proteomes" id="UP000293331">
    <property type="component" value="Unassembled WGS sequence"/>
</dbReference>
<protein>
    <submittedName>
        <fullName evidence="1">Uncharacterized protein</fullName>
    </submittedName>
</protein>
<evidence type="ECO:0000313" key="2">
    <source>
        <dbReference type="Proteomes" id="UP000293331"/>
    </source>
</evidence>